<dbReference type="EMBL" id="GGFL01013096">
    <property type="protein sequence ID" value="MBW77274.1"/>
    <property type="molecule type" value="Transcribed_RNA"/>
</dbReference>
<evidence type="ECO:0000313" key="1">
    <source>
        <dbReference type="EMBL" id="MBW77274.1"/>
    </source>
</evidence>
<sequence length="113" mass="13065">MNCYVLHGLFLQDDRVALLSCLLFWWQRLSARWMAGFPRCLAETRLGTPTAYYFHPGRPCTDTWVFSLNDTGTFSVFPWWPISEVGPVACPTVCHRPARLLADQSFYFLCFCC</sequence>
<protein>
    <submittedName>
        <fullName evidence="1">Putative secreted protein</fullName>
    </submittedName>
</protein>
<dbReference type="AlphaFoldDB" id="A0A2M4DI76"/>
<accession>A0A2M4DI76</accession>
<reference evidence="1" key="1">
    <citation type="submission" date="2018-01" db="EMBL/GenBank/DDBJ databases">
        <title>An insight into the sialome of Amazonian anophelines.</title>
        <authorList>
            <person name="Ribeiro J.M."/>
            <person name="Scarpassa V."/>
            <person name="Calvo E."/>
        </authorList>
    </citation>
    <scope>NUCLEOTIDE SEQUENCE</scope>
</reference>
<proteinExistence type="predicted"/>
<organism evidence="1">
    <name type="scientific">Anopheles darlingi</name>
    <name type="common">Mosquito</name>
    <dbReference type="NCBI Taxonomy" id="43151"/>
    <lineage>
        <taxon>Eukaryota</taxon>
        <taxon>Metazoa</taxon>
        <taxon>Ecdysozoa</taxon>
        <taxon>Arthropoda</taxon>
        <taxon>Hexapoda</taxon>
        <taxon>Insecta</taxon>
        <taxon>Pterygota</taxon>
        <taxon>Neoptera</taxon>
        <taxon>Endopterygota</taxon>
        <taxon>Diptera</taxon>
        <taxon>Nematocera</taxon>
        <taxon>Culicoidea</taxon>
        <taxon>Culicidae</taxon>
        <taxon>Anophelinae</taxon>
        <taxon>Anopheles</taxon>
    </lineage>
</organism>
<name>A0A2M4DI76_ANODA</name>